<name>A0ABR5IWZ1_9ACTN</name>
<feature type="region of interest" description="Disordered" evidence="1">
    <location>
        <begin position="1"/>
        <end position="28"/>
    </location>
</feature>
<accession>A0ABR5IWZ1</accession>
<dbReference type="InterPro" id="IPR036291">
    <property type="entry name" value="NAD(P)-bd_dom_sf"/>
</dbReference>
<evidence type="ECO:0000313" key="3">
    <source>
        <dbReference type="Proteomes" id="UP000037020"/>
    </source>
</evidence>
<sequence length="109" mass="11548">MHGDDVSARDDAPRAHGDDPRVRDDEGEAVAVAARRAVALGTLATAREGLPDGVRAELWLVTRPCGALPALEEITHPEDAAVWGIARTLANEHPELVGRRVSLCRGASP</sequence>
<dbReference type="Proteomes" id="UP000037020">
    <property type="component" value="Unassembled WGS sequence"/>
</dbReference>
<feature type="compositionally biased region" description="Basic and acidic residues" evidence="1">
    <location>
        <begin position="1"/>
        <end position="24"/>
    </location>
</feature>
<keyword evidence="3" id="KW-1185">Reference proteome</keyword>
<organism evidence="2 3">
    <name type="scientific">Streptomyces varsoviensis</name>
    <dbReference type="NCBI Taxonomy" id="67373"/>
    <lineage>
        <taxon>Bacteria</taxon>
        <taxon>Bacillati</taxon>
        <taxon>Actinomycetota</taxon>
        <taxon>Actinomycetes</taxon>
        <taxon>Kitasatosporales</taxon>
        <taxon>Streptomycetaceae</taxon>
        <taxon>Streptomyces</taxon>
    </lineage>
</organism>
<proteinExistence type="predicted"/>
<gene>
    <name evidence="2" type="ORF">ADK38_35350</name>
</gene>
<dbReference type="SUPFAM" id="SSF51735">
    <property type="entry name" value="NAD(P)-binding Rossmann-fold domains"/>
    <property type="match status" value="1"/>
</dbReference>
<reference evidence="2 3" key="1">
    <citation type="submission" date="2015-07" db="EMBL/GenBank/DDBJ databases">
        <authorList>
            <person name="Ju K.-S."/>
            <person name="Doroghazi J.R."/>
            <person name="Metcalf W.W."/>
        </authorList>
    </citation>
    <scope>NUCLEOTIDE SEQUENCE [LARGE SCALE GENOMIC DNA]</scope>
    <source>
        <strain evidence="2 3">NRRL B-3589</strain>
    </source>
</reference>
<feature type="non-terminal residue" evidence="2">
    <location>
        <position position="109"/>
    </location>
</feature>
<evidence type="ECO:0000256" key="1">
    <source>
        <dbReference type="SAM" id="MobiDB-lite"/>
    </source>
</evidence>
<evidence type="ECO:0000313" key="2">
    <source>
        <dbReference type="EMBL" id="KOG85674.1"/>
    </source>
</evidence>
<dbReference type="EMBL" id="LGUT01003271">
    <property type="protein sequence ID" value="KOG85674.1"/>
    <property type="molecule type" value="Genomic_DNA"/>
</dbReference>
<comment type="caution">
    <text evidence="2">The sequence shown here is derived from an EMBL/GenBank/DDBJ whole genome shotgun (WGS) entry which is preliminary data.</text>
</comment>
<protein>
    <submittedName>
        <fullName evidence="2">Uncharacterized protein</fullName>
    </submittedName>
</protein>
<dbReference type="Gene3D" id="3.40.50.720">
    <property type="entry name" value="NAD(P)-binding Rossmann-like Domain"/>
    <property type="match status" value="1"/>
</dbReference>